<dbReference type="EMBL" id="JACGWT010000003">
    <property type="protein sequence ID" value="MBA8794222.1"/>
    <property type="molecule type" value="Genomic_DNA"/>
</dbReference>
<keyword evidence="2" id="KW-0472">Membrane</keyword>
<dbReference type="Pfam" id="PF11298">
    <property type="entry name" value="DUF3099"/>
    <property type="match status" value="1"/>
</dbReference>
<sequence length="151" mass="16654">MAVTGHDARQHQPNVITTARSGNSREFAHRQRQYVIAMGIRTLCFLLSTILFFTHVINGWVCAVLFIGAVFLPSVAVAIANQSNTRHDEQEQFQTVAPADARQLTTGPEPEVVEGTVEDDFGTVPPRPTTDRFSARQHVPDDRQADDRGAA</sequence>
<proteinExistence type="predicted"/>
<dbReference type="AlphaFoldDB" id="A0A7W3IS34"/>
<keyword evidence="2" id="KW-1133">Transmembrane helix</keyword>
<protein>
    <recommendedName>
        <fullName evidence="5">DUF3099 domain-containing protein</fullName>
    </recommendedName>
</protein>
<keyword evidence="2" id="KW-0812">Transmembrane</keyword>
<evidence type="ECO:0000256" key="2">
    <source>
        <dbReference type="SAM" id="Phobius"/>
    </source>
</evidence>
<dbReference type="RefSeq" id="WP_182559844.1">
    <property type="nucleotide sequence ID" value="NZ_JACGWT010000003.1"/>
</dbReference>
<organism evidence="3 4">
    <name type="scientific">Microlunatus kandeliicorticis</name>
    <dbReference type="NCBI Taxonomy" id="1759536"/>
    <lineage>
        <taxon>Bacteria</taxon>
        <taxon>Bacillati</taxon>
        <taxon>Actinomycetota</taxon>
        <taxon>Actinomycetes</taxon>
        <taxon>Propionibacteriales</taxon>
        <taxon>Propionibacteriaceae</taxon>
        <taxon>Microlunatus</taxon>
    </lineage>
</organism>
<feature type="transmembrane region" description="Helical" evidence="2">
    <location>
        <begin position="34"/>
        <end position="54"/>
    </location>
</feature>
<feature type="compositionally biased region" description="Basic and acidic residues" evidence="1">
    <location>
        <begin position="129"/>
        <end position="151"/>
    </location>
</feature>
<reference evidence="3 4" key="1">
    <citation type="submission" date="2020-07" db="EMBL/GenBank/DDBJ databases">
        <title>Sequencing the genomes of 1000 actinobacteria strains.</title>
        <authorList>
            <person name="Klenk H.-P."/>
        </authorList>
    </citation>
    <scope>NUCLEOTIDE SEQUENCE [LARGE SCALE GENOMIC DNA]</scope>
    <source>
        <strain evidence="3 4">DSM 100723</strain>
    </source>
</reference>
<feature type="region of interest" description="Disordered" evidence="1">
    <location>
        <begin position="97"/>
        <end position="151"/>
    </location>
</feature>
<dbReference type="InterPro" id="IPR021449">
    <property type="entry name" value="DUF3099"/>
</dbReference>
<accession>A0A7W3IS34</accession>
<comment type="caution">
    <text evidence="3">The sequence shown here is derived from an EMBL/GenBank/DDBJ whole genome shotgun (WGS) entry which is preliminary data.</text>
</comment>
<feature type="compositionally biased region" description="Low complexity" evidence="1">
    <location>
        <begin position="105"/>
        <end position="115"/>
    </location>
</feature>
<name>A0A7W3IS34_9ACTN</name>
<evidence type="ECO:0000256" key="1">
    <source>
        <dbReference type="SAM" id="MobiDB-lite"/>
    </source>
</evidence>
<evidence type="ECO:0008006" key="5">
    <source>
        <dbReference type="Google" id="ProtNLM"/>
    </source>
</evidence>
<keyword evidence="4" id="KW-1185">Reference proteome</keyword>
<evidence type="ECO:0000313" key="3">
    <source>
        <dbReference type="EMBL" id="MBA8794222.1"/>
    </source>
</evidence>
<gene>
    <name evidence="3" type="ORF">FHX74_001841</name>
</gene>
<evidence type="ECO:0000313" key="4">
    <source>
        <dbReference type="Proteomes" id="UP000523079"/>
    </source>
</evidence>
<dbReference type="Proteomes" id="UP000523079">
    <property type="component" value="Unassembled WGS sequence"/>
</dbReference>
<feature type="transmembrane region" description="Helical" evidence="2">
    <location>
        <begin position="60"/>
        <end position="80"/>
    </location>
</feature>